<dbReference type="InterPro" id="IPR005545">
    <property type="entry name" value="YCII"/>
</dbReference>
<comment type="caution">
    <text evidence="3">The sequence shown here is derived from an EMBL/GenBank/DDBJ whole genome shotgun (WGS) entry which is preliminary data.</text>
</comment>
<proteinExistence type="inferred from homology"/>
<accession>A0ABT7SF72</accession>
<dbReference type="Pfam" id="PF03795">
    <property type="entry name" value="YCII"/>
    <property type="match status" value="1"/>
</dbReference>
<dbReference type="SUPFAM" id="SSF54909">
    <property type="entry name" value="Dimeric alpha+beta barrel"/>
    <property type="match status" value="1"/>
</dbReference>
<comment type="similarity">
    <text evidence="1">Belongs to the YciI family.</text>
</comment>
<dbReference type="Proteomes" id="UP001529338">
    <property type="component" value="Unassembled WGS sequence"/>
</dbReference>
<keyword evidence="4" id="KW-1185">Reference proteome</keyword>
<dbReference type="EMBL" id="JAUCGQ010000001">
    <property type="protein sequence ID" value="MDM7854843.1"/>
    <property type="molecule type" value="Genomic_DNA"/>
</dbReference>
<gene>
    <name evidence="3" type="ORF">QRT04_07860</name>
</gene>
<evidence type="ECO:0000259" key="2">
    <source>
        <dbReference type="Pfam" id="PF03795"/>
    </source>
</evidence>
<reference evidence="3 4" key="1">
    <citation type="submission" date="2023-06" db="EMBL/GenBank/DDBJ databases">
        <title>Cellulomonas sp. MW4 Whole genome sequence.</title>
        <authorList>
            <person name="Park S."/>
        </authorList>
    </citation>
    <scope>NUCLEOTIDE SEQUENCE [LARGE SCALE GENOMIC DNA]</scope>
    <source>
        <strain evidence="3 4">MW4</strain>
    </source>
</reference>
<evidence type="ECO:0000313" key="4">
    <source>
        <dbReference type="Proteomes" id="UP001529338"/>
    </source>
</evidence>
<evidence type="ECO:0000256" key="1">
    <source>
        <dbReference type="ARBA" id="ARBA00007689"/>
    </source>
</evidence>
<name>A0ABT7SF72_9CELL</name>
<evidence type="ECO:0000313" key="3">
    <source>
        <dbReference type="EMBL" id="MDM7854843.1"/>
    </source>
</evidence>
<dbReference type="InterPro" id="IPR011008">
    <property type="entry name" value="Dimeric_a/b-barrel"/>
</dbReference>
<dbReference type="Gene3D" id="3.30.70.1060">
    <property type="entry name" value="Dimeric alpha+beta barrel"/>
    <property type="match status" value="1"/>
</dbReference>
<feature type="domain" description="YCII-related" evidence="2">
    <location>
        <begin position="18"/>
        <end position="102"/>
    </location>
</feature>
<dbReference type="RefSeq" id="WP_289454665.1">
    <property type="nucleotide sequence ID" value="NZ_JAUCGQ010000001.1"/>
</dbReference>
<sequence>MNATYLVLLLGDEREWSALDGPGRDALDASHREFTAVAPTRGHTILEGRELALPSTALVVRRARDGEATVSEGPFAETVEQVGGYYLVRTADPNDLAQLVADTLTEHADIRLMLHTEG</sequence>
<organism evidence="3 4">
    <name type="scientific">Cellulomonas alba</name>
    <dbReference type="NCBI Taxonomy" id="3053467"/>
    <lineage>
        <taxon>Bacteria</taxon>
        <taxon>Bacillati</taxon>
        <taxon>Actinomycetota</taxon>
        <taxon>Actinomycetes</taxon>
        <taxon>Micrococcales</taxon>
        <taxon>Cellulomonadaceae</taxon>
        <taxon>Cellulomonas</taxon>
    </lineage>
</organism>
<protein>
    <submittedName>
        <fullName evidence="3">YciI family protein</fullName>
    </submittedName>
</protein>